<dbReference type="AlphaFoldDB" id="A0AA88PKP9"/>
<evidence type="ECO:0000313" key="2">
    <source>
        <dbReference type="EMBL" id="KAK2893121.1"/>
    </source>
</evidence>
<keyword evidence="1" id="KW-0732">Signal</keyword>
<dbReference type="EMBL" id="JAUYZG010000012">
    <property type="protein sequence ID" value="KAK2893121.1"/>
    <property type="molecule type" value="Genomic_DNA"/>
</dbReference>
<proteinExistence type="predicted"/>
<reference evidence="2" key="1">
    <citation type="submission" date="2023-08" db="EMBL/GenBank/DDBJ databases">
        <title>Chromosome-level Genome Assembly of mud carp (Cirrhinus molitorella).</title>
        <authorList>
            <person name="Liu H."/>
        </authorList>
    </citation>
    <scope>NUCLEOTIDE SEQUENCE</scope>
    <source>
        <strain evidence="2">Prfri</strain>
        <tissue evidence="2">Muscle</tissue>
    </source>
</reference>
<keyword evidence="3" id="KW-1185">Reference proteome</keyword>
<accession>A0AA88PKP9</accession>
<name>A0AA88PKP9_9TELE</name>
<organism evidence="2 3">
    <name type="scientific">Cirrhinus molitorella</name>
    <name type="common">mud carp</name>
    <dbReference type="NCBI Taxonomy" id="172907"/>
    <lineage>
        <taxon>Eukaryota</taxon>
        <taxon>Metazoa</taxon>
        <taxon>Chordata</taxon>
        <taxon>Craniata</taxon>
        <taxon>Vertebrata</taxon>
        <taxon>Euteleostomi</taxon>
        <taxon>Actinopterygii</taxon>
        <taxon>Neopterygii</taxon>
        <taxon>Teleostei</taxon>
        <taxon>Ostariophysi</taxon>
        <taxon>Cypriniformes</taxon>
        <taxon>Cyprinidae</taxon>
        <taxon>Labeoninae</taxon>
        <taxon>Labeonini</taxon>
        <taxon>Cirrhinus</taxon>
    </lineage>
</organism>
<comment type="caution">
    <text evidence="2">The sequence shown here is derived from an EMBL/GenBank/DDBJ whole genome shotgun (WGS) entry which is preliminary data.</text>
</comment>
<protein>
    <recommendedName>
        <fullName evidence="4">Secreted protein</fullName>
    </recommendedName>
</protein>
<evidence type="ECO:0000313" key="3">
    <source>
        <dbReference type="Proteomes" id="UP001187343"/>
    </source>
</evidence>
<evidence type="ECO:0000256" key="1">
    <source>
        <dbReference type="SAM" id="SignalP"/>
    </source>
</evidence>
<feature type="signal peptide" evidence="1">
    <location>
        <begin position="1"/>
        <end position="19"/>
    </location>
</feature>
<sequence length="133" mass="14741">MSLFARLSFIHVSLRGCWGVRAWVRGRASAEAGAAQCSLLLFLHASWNVQLRGIRGSKQPIKAEIKSLNGQGRRYESRKKVGAYISQKSLRVTSRTQQQEVFQLSRCCKIRNDLYTGEGAGRCQITGRAAPGS</sequence>
<evidence type="ECO:0008006" key="4">
    <source>
        <dbReference type="Google" id="ProtNLM"/>
    </source>
</evidence>
<gene>
    <name evidence="2" type="ORF">Q8A67_013109</name>
</gene>
<feature type="chain" id="PRO_5041694351" description="Secreted protein" evidence="1">
    <location>
        <begin position="20"/>
        <end position="133"/>
    </location>
</feature>
<dbReference type="Proteomes" id="UP001187343">
    <property type="component" value="Unassembled WGS sequence"/>
</dbReference>